<dbReference type="InterPro" id="IPR027843">
    <property type="entry name" value="DUF4440"/>
</dbReference>
<accession>A0A4U1CBG9</accession>
<dbReference type="SUPFAM" id="SSF54427">
    <property type="entry name" value="NTF2-like"/>
    <property type="match status" value="1"/>
</dbReference>
<feature type="chain" id="PRO_5020310529" evidence="1">
    <location>
        <begin position="20"/>
        <end position="138"/>
    </location>
</feature>
<feature type="domain" description="DUF4440" evidence="2">
    <location>
        <begin position="24"/>
        <end position="132"/>
    </location>
</feature>
<evidence type="ECO:0000313" key="4">
    <source>
        <dbReference type="Proteomes" id="UP000308181"/>
    </source>
</evidence>
<comment type="caution">
    <text evidence="3">The sequence shown here is derived from an EMBL/GenBank/DDBJ whole genome shotgun (WGS) entry which is preliminary data.</text>
</comment>
<dbReference type="Gene3D" id="3.10.450.50">
    <property type="match status" value="1"/>
</dbReference>
<sequence length="138" mass="16122">MKKLILFFAMLMSSYIGFAQENEIKNLLEQQRSGWNKGDMEAYMQGYWKSDSLLFVARSGPDYGWQKTLESYKKFYPDKASMGFLTFDIKEIKMIDKTHAFVLGAWNIKKEKDEAKGFFTLIVQKFESGWKVIVDHSS</sequence>
<dbReference type="AlphaFoldDB" id="A0A4U1CBG9"/>
<keyword evidence="4" id="KW-1185">Reference proteome</keyword>
<evidence type="ECO:0000256" key="1">
    <source>
        <dbReference type="SAM" id="SignalP"/>
    </source>
</evidence>
<protein>
    <submittedName>
        <fullName evidence="3">DUF4440 domain-containing protein</fullName>
    </submittedName>
</protein>
<dbReference type="OrthoDB" id="120856at2"/>
<dbReference type="InterPro" id="IPR032710">
    <property type="entry name" value="NTF2-like_dom_sf"/>
</dbReference>
<gene>
    <name evidence="3" type="ORF">FA046_00595</name>
</gene>
<name>A0A4U1CBG9_9SPHI</name>
<feature type="signal peptide" evidence="1">
    <location>
        <begin position="1"/>
        <end position="19"/>
    </location>
</feature>
<dbReference type="EMBL" id="SWBP01000001">
    <property type="protein sequence ID" value="TKC01088.1"/>
    <property type="molecule type" value="Genomic_DNA"/>
</dbReference>
<dbReference type="Pfam" id="PF14534">
    <property type="entry name" value="DUF4440"/>
    <property type="match status" value="1"/>
</dbReference>
<evidence type="ECO:0000259" key="2">
    <source>
        <dbReference type="Pfam" id="PF14534"/>
    </source>
</evidence>
<evidence type="ECO:0000313" key="3">
    <source>
        <dbReference type="EMBL" id="TKC01088.1"/>
    </source>
</evidence>
<keyword evidence="1" id="KW-0732">Signal</keyword>
<organism evidence="3 4">
    <name type="scientific">Pedobacter cryophilus</name>
    <dbReference type="NCBI Taxonomy" id="2571271"/>
    <lineage>
        <taxon>Bacteria</taxon>
        <taxon>Pseudomonadati</taxon>
        <taxon>Bacteroidota</taxon>
        <taxon>Sphingobacteriia</taxon>
        <taxon>Sphingobacteriales</taxon>
        <taxon>Sphingobacteriaceae</taxon>
        <taxon>Pedobacter</taxon>
    </lineage>
</organism>
<proteinExistence type="predicted"/>
<reference evidence="3 4" key="1">
    <citation type="submission" date="2019-04" db="EMBL/GenBank/DDBJ databases">
        <title>Pedobacter sp. AR-3-17 sp. nov., isolated from Arctic soil.</title>
        <authorList>
            <person name="Dahal R.H."/>
            <person name="Kim D.-U."/>
        </authorList>
    </citation>
    <scope>NUCLEOTIDE SEQUENCE [LARGE SCALE GENOMIC DNA]</scope>
    <source>
        <strain evidence="3 4">AR-3-17</strain>
    </source>
</reference>
<dbReference type="Proteomes" id="UP000308181">
    <property type="component" value="Unassembled WGS sequence"/>
</dbReference>